<keyword evidence="2" id="KW-1185">Reference proteome</keyword>
<dbReference type="CDD" id="cd04513">
    <property type="entry name" value="Glycosylasparaginase"/>
    <property type="match status" value="1"/>
</dbReference>
<dbReference type="EMBL" id="JAQGEF010000015">
    <property type="protein sequence ID" value="MDA3615686.1"/>
    <property type="molecule type" value="Genomic_DNA"/>
</dbReference>
<dbReference type="Pfam" id="PF01112">
    <property type="entry name" value="Asparaginase_2"/>
    <property type="match status" value="1"/>
</dbReference>
<dbReference type="SUPFAM" id="SSF56235">
    <property type="entry name" value="N-terminal nucleophile aminohydrolases (Ntn hydrolases)"/>
    <property type="match status" value="1"/>
</dbReference>
<gene>
    <name evidence="1" type="ORF">O3P16_12765</name>
</gene>
<protein>
    <submittedName>
        <fullName evidence="1">N(4)-(Beta-N-acetylglucosaminyl)-L-asparaginase</fullName>
    </submittedName>
</protein>
<evidence type="ECO:0000313" key="1">
    <source>
        <dbReference type="EMBL" id="MDA3615686.1"/>
    </source>
</evidence>
<dbReference type="Proteomes" id="UP001210231">
    <property type="component" value="Unassembled WGS sequence"/>
</dbReference>
<name>A0ABT4ULF8_9BACT</name>
<dbReference type="PANTHER" id="PTHR10188:SF6">
    <property type="entry name" value="N(4)-(BETA-N-ACETYLGLUCOSAMINYL)-L-ASPARAGINASE"/>
    <property type="match status" value="1"/>
</dbReference>
<sequence length="359" mass="38812">MRNRRKFLGKIITTASVYAFGGSLNTNLDAQTLKIKDKEQRSFEPVVISTWEVGVEANAQAWKTLSQGGTALDAVEKGVMAIEDSINCCVGLGGNPDRTGIVTLDASIMDHEFNCGAVAGLERIKHPVSVARRVMEKTPHVFLIGEGAQKFAIEQGFPLESGELSKEAKKEYDKFLKSGKYKPQINIENSGNKSEPVLPGPDTYNTGGPMNHDTIAMLAIDKHGNLSGSCTTSGMKFKMRGRVGDSPLIGSALFVDNEVGACAATGQGEDVIRIAASSYVVEQMRNGVSPQQACKNAIERIVKIKGDVHKEIQVAFIALSNKGEVGAYCIQPDFNYAIKTATEERLITPDSFIPKDIKK</sequence>
<dbReference type="RefSeq" id="WP_407032012.1">
    <property type="nucleotide sequence ID" value="NZ_JAQGEF010000015.1"/>
</dbReference>
<organism evidence="1 2">
    <name type="scientific">Polluticaenibacter yanchengensis</name>
    <dbReference type="NCBI Taxonomy" id="3014562"/>
    <lineage>
        <taxon>Bacteria</taxon>
        <taxon>Pseudomonadati</taxon>
        <taxon>Bacteroidota</taxon>
        <taxon>Chitinophagia</taxon>
        <taxon>Chitinophagales</taxon>
        <taxon>Chitinophagaceae</taxon>
        <taxon>Polluticaenibacter</taxon>
    </lineage>
</organism>
<dbReference type="InterPro" id="IPR000246">
    <property type="entry name" value="Peptidase_T2"/>
</dbReference>
<dbReference type="InterPro" id="IPR029055">
    <property type="entry name" value="Ntn_hydrolases_N"/>
</dbReference>
<accession>A0ABT4ULF8</accession>
<proteinExistence type="predicted"/>
<reference evidence="1 2" key="1">
    <citation type="submission" date="2022-12" db="EMBL/GenBank/DDBJ databases">
        <title>Chitinophagaceae gen. sp. nov., a new member of the family Chitinophagaceae, isolated from soil in a chemical factory.</title>
        <authorList>
            <person name="Ke Z."/>
        </authorList>
    </citation>
    <scope>NUCLEOTIDE SEQUENCE [LARGE SCALE GENOMIC DNA]</scope>
    <source>
        <strain evidence="1 2">LY-5</strain>
    </source>
</reference>
<dbReference type="Gene3D" id="3.60.20.30">
    <property type="entry name" value="(Glycosyl)asparaginase"/>
    <property type="match status" value="1"/>
</dbReference>
<evidence type="ECO:0000313" key="2">
    <source>
        <dbReference type="Proteomes" id="UP001210231"/>
    </source>
</evidence>
<comment type="caution">
    <text evidence="1">The sequence shown here is derived from an EMBL/GenBank/DDBJ whole genome shotgun (WGS) entry which is preliminary data.</text>
</comment>
<dbReference type="PANTHER" id="PTHR10188">
    <property type="entry name" value="L-ASPARAGINASE"/>
    <property type="match status" value="1"/>
</dbReference>